<dbReference type="PROSITE" id="PS00600">
    <property type="entry name" value="AA_TRANSFER_CLASS_3"/>
    <property type="match status" value="1"/>
</dbReference>
<dbReference type="PANTHER" id="PTHR43094:SF1">
    <property type="entry name" value="AMINOTRANSFERASE CLASS-III"/>
    <property type="match status" value="1"/>
</dbReference>
<keyword evidence="5" id="KW-0808">Transferase</keyword>
<accession>A0ABV9EZY0</accession>
<organism evidence="5 6">
    <name type="scientific">Sphingobium tyrosinilyticum</name>
    <dbReference type="NCBI Taxonomy" id="2715436"/>
    <lineage>
        <taxon>Bacteria</taxon>
        <taxon>Pseudomonadati</taxon>
        <taxon>Pseudomonadota</taxon>
        <taxon>Alphaproteobacteria</taxon>
        <taxon>Sphingomonadales</taxon>
        <taxon>Sphingomonadaceae</taxon>
        <taxon>Sphingobium</taxon>
    </lineage>
</organism>
<proteinExistence type="inferred from homology"/>
<dbReference type="PIRSF" id="PIRSF000521">
    <property type="entry name" value="Transaminase_4ab_Lys_Orn"/>
    <property type="match status" value="1"/>
</dbReference>
<dbReference type="RefSeq" id="WP_066524280.1">
    <property type="nucleotide sequence ID" value="NZ_JBHSFZ010000013.1"/>
</dbReference>
<name>A0ABV9EZY0_9SPHN</name>
<dbReference type="InterPro" id="IPR015421">
    <property type="entry name" value="PyrdxlP-dep_Trfase_major"/>
</dbReference>
<evidence type="ECO:0000313" key="5">
    <source>
        <dbReference type="EMBL" id="MFC4594187.1"/>
    </source>
</evidence>
<evidence type="ECO:0000256" key="1">
    <source>
        <dbReference type="ARBA" id="ARBA00001933"/>
    </source>
</evidence>
<dbReference type="Proteomes" id="UP001595957">
    <property type="component" value="Unassembled WGS sequence"/>
</dbReference>
<dbReference type="SUPFAM" id="SSF53383">
    <property type="entry name" value="PLP-dependent transferases"/>
    <property type="match status" value="1"/>
</dbReference>
<dbReference type="Gene3D" id="3.40.640.10">
    <property type="entry name" value="Type I PLP-dependent aspartate aminotransferase-like (Major domain)"/>
    <property type="match status" value="1"/>
</dbReference>
<evidence type="ECO:0000313" key="6">
    <source>
        <dbReference type="Proteomes" id="UP001595957"/>
    </source>
</evidence>
<keyword evidence="5" id="KW-0032">Aminotransferase</keyword>
<gene>
    <name evidence="5" type="ORF">ACFO3E_08275</name>
</gene>
<comment type="caution">
    <text evidence="5">The sequence shown here is derived from an EMBL/GenBank/DDBJ whole genome shotgun (WGS) entry which is preliminary data.</text>
</comment>
<protein>
    <submittedName>
        <fullName evidence="5">Aspartate aminotransferase family protein</fullName>
    </submittedName>
</protein>
<comment type="similarity">
    <text evidence="2 4">Belongs to the class-III pyridoxal-phosphate-dependent aminotransferase family.</text>
</comment>
<evidence type="ECO:0000256" key="3">
    <source>
        <dbReference type="ARBA" id="ARBA00022898"/>
    </source>
</evidence>
<dbReference type="CDD" id="cd00610">
    <property type="entry name" value="OAT_like"/>
    <property type="match status" value="1"/>
</dbReference>
<dbReference type="Gene3D" id="3.90.1150.10">
    <property type="entry name" value="Aspartate Aminotransferase, domain 1"/>
    <property type="match status" value="1"/>
</dbReference>
<dbReference type="PANTHER" id="PTHR43094">
    <property type="entry name" value="AMINOTRANSFERASE"/>
    <property type="match status" value="1"/>
</dbReference>
<dbReference type="Pfam" id="PF00202">
    <property type="entry name" value="Aminotran_3"/>
    <property type="match status" value="1"/>
</dbReference>
<dbReference type="NCBIfam" id="NF004625">
    <property type="entry name" value="PRK05965.1"/>
    <property type="match status" value="1"/>
</dbReference>
<dbReference type="InterPro" id="IPR049704">
    <property type="entry name" value="Aminotrans_3_PPA_site"/>
</dbReference>
<dbReference type="InterPro" id="IPR005814">
    <property type="entry name" value="Aminotrans_3"/>
</dbReference>
<dbReference type="EMBL" id="JBHSFZ010000013">
    <property type="protein sequence ID" value="MFC4594187.1"/>
    <property type="molecule type" value="Genomic_DNA"/>
</dbReference>
<keyword evidence="3 4" id="KW-0663">Pyridoxal phosphate</keyword>
<reference evidence="6" key="1">
    <citation type="journal article" date="2019" name="Int. J. Syst. Evol. Microbiol.">
        <title>The Global Catalogue of Microorganisms (GCM) 10K type strain sequencing project: providing services to taxonomists for standard genome sequencing and annotation.</title>
        <authorList>
            <consortium name="The Broad Institute Genomics Platform"/>
            <consortium name="The Broad Institute Genome Sequencing Center for Infectious Disease"/>
            <person name="Wu L."/>
            <person name="Ma J."/>
        </authorList>
    </citation>
    <scope>NUCLEOTIDE SEQUENCE [LARGE SCALE GENOMIC DNA]</scope>
    <source>
        <strain evidence="6">NBRC 103632</strain>
    </source>
</reference>
<dbReference type="GO" id="GO:0008483">
    <property type="term" value="F:transaminase activity"/>
    <property type="evidence" value="ECO:0007669"/>
    <property type="project" value="UniProtKB-KW"/>
</dbReference>
<dbReference type="InterPro" id="IPR015424">
    <property type="entry name" value="PyrdxlP-dep_Trfase"/>
</dbReference>
<keyword evidence="6" id="KW-1185">Reference proteome</keyword>
<sequence length="461" mass="49631">MTLKSNRSLLDIDRDHLIHPVTSFRAHEARGATLLQSGKGMWLTDMDGNQLLDAFAGLWCVNVGYGQDSIVEAAAAQMRQLPYATGYFHFGCETTVRLAQKLADLSPEGLDHVYFTLGGSDAVDSAIRYIIHYFNAIGRPSKKQFIALDRGYHGSSTTGAGLTALSNFHRLFDLPHAWQHHIPSPYPYRSELTDDAAIIARSVQQLKDKVAELGADNVAAFFCEPIQGSGGVIVPPKGWLKALRDTCTELDILFVADEVITGFGRTGPLFACEEEGVTPDLMTLAKGLTAGYAPMGALLMSDKVYQGIANGAAPELAIGHGFTYSGHPVSAAVGLEVLRLYTEGGILANGRSVGRRFAAGLNAIADHPLVGDTRGRGLLGAIELVADKDSKARLDSALKIPDRLFAQGYKNGVIFRSFPDNIIGLAPALCASDEEMDEIFARIRKTLDDLLEEADIRAAVG</sequence>
<evidence type="ECO:0000256" key="2">
    <source>
        <dbReference type="ARBA" id="ARBA00008954"/>
    </source>
</evidence>
<comment type="cofactor">
    <cofactor evidence="1">
        <name>pyridoxal 5'-phosphate</name>
        <dbReference type="ChEBI" id="CHEBI:597326"/>
    </cofactor>
</comment>
<evidence type="ECO:0000256" key="4">
    <source>
        <dbReference type="RuleBase" id="RU003560"/>
    </source>
</evidence>
<dbReference type="InterPro" id="IPR015422">
    <property type="entry name" value="PyrdxlP-dep_Trfase_small"/>
</dbReference>